<feature type="transmembrane region" description="Helical" evidence="9">
    <location>
        <begin position="51"/>
        <end position="70"/>
    </location>
</feature>
<keyword evidence="6 9" id="KW-1133">Transmembrane helix</keyword>
<proteinExistence type="inferred from homology"/>
<dbReference type="RefSeq" id="WP_109062987.1">
    <property type="nucleotide sequence ID" value="NZ_QETA01000008.1"/>
</dbReference>
<reference evidence="11" key="1">
    <citation type="submission" date="2018-05" db="EMBL/GenBank/DDBJ databases">
        <authorList>
            <person name="Li Y."/>
        </authorList>
    </citation>
    <scope>NUCLEOTIDE SEQUENCE [LARGE SCALE GENOMIC DNA]</scope>
    <source>
        <strain evidence="11">3d-2-2</strain>
    </source>
</reference>
<evidence type="ECO:0000256" key="3">
    <source>
        <dbReference type="ARBA" id="ARBA00021718"/>
    </source>
</evidence>
<evidence type="ECO:0000256" key="7">
    <source>
        <dbReference type="ARBA" id="ARBA00023136"/>
    </source>
</evidence>
<keyword evidence="5 9" id="KW-0812">Transmembrane</keyword>
<dbReference type="GO" id="GO:0005886">
    <property type="term" value="C:plasma membrane"/>
    <property type="evidence" value="ECO:0007669"/>
    <property type="project" value="UniProtKB-SubCell"/>
</dbReference>
<dbReference type="PIRSF" id="PIRSF004669">
    <property type="entry name" value="FliQ"/>
    <property type="match status" value="1"/>
</dbReference>
<dbReference type="PANTHER" id="PTHR34040">
    <property type="entry name" value="FLAGELLAR BIOSYNTHETIC PROTEIN FLIQ"/>
    <property type="match status" value="1"/>
</dbReference>
<protein>
    <recommendedName>
        <fullName evidence="3 9">Flagellar biosynthetic protein FliQ</fullName>
    </recommendedName>
</protein>
<keyword evidence="10" id="KW-0969">Cilium</keyword>
<evidence type="ECO:0000256" key="5">
    <source>
        <dbReference type="ARBA" id="ARBA00022692"/>
    </source>
</evidence>
<keyword evidence="8 9" id="KW-0975">Bacterial flagellum</keyword>
<evidence type="ECO:0000256" key="8">
    <source>
        <dbReference type="ARBA" id="ARBA00023143"/>
    </source>
</evidence>
<evidence type="ECO:0000256" key="6">
    <source>
        <dbReference type="ARBA" id="ARBA00022989"/>
    </source>
</evidence>
<evidence type="ECO:0000313" key="10">
    <source>
        <dbReference type="EMBL" id="PWF21180.1"/>
    </source>
</evidence>
<dbReference type="GO" id="GO:0044780">
    <property type="term" value="P:bacterial-type flagellum assembly"/>
    <property type="evidence" value="ECO:0007669"/>
    <property type="project" value="InterPro"/>
</dbReference>
<dbReference type="PANTHER" id="PTHR34040:SF2">
    <property type="entry name" value="FLAGELLAR BIOSYNTHETIC PROTEIN FLIQ"/>
    <property type="match status" value="1"/>
</dbReference>
<dbReference type="PRINTS" id="PR00952">
    <property type="entry name" value="TYPE3IMQPROT"/>
</dbReference>
<keyword evidence="11" id="KW-1185">Reference proteome</keyword>
<dbReference type="AlphaFoldDB" id="A0A2V1JVM0"/>
<dbReference type="Pfam" id="PF01313">
    <property type="entry name" value="Bac_export_3"/>
    <property type="match status" value="1"/>
</dbReference>
<keyword evidence="7 9" id="KW-0472">Membrane</keyword>
<dbReference type="GO" id="GO:0009306">
    <property type="term" value="P:protein secretion"/>
    <property type="evidence" value="ECO:0007669"/>
    <property type="project" value="InterPro"/>
</dbReference>
<dbReference type="InterPro" id="IPR002191">
    <property type="entry name" value="Bac_export_3"/>
</dbReference>
<dbReference type="EMBL" id="QETA01000008">
    <property type="protein sequence ID" value="PWF21180.1"/>
    <property type="molecule type" value="Genomic_DNA"/>
</dbReference>
<feature type="transmembrane region" description="Helical" evidence="9">
    <location>
        <begin position="20"/>
        <end position="39"/>
    </location>
</feature>
<organism evidence="10 11">
    <name type="scientific">Corticimicrobacter populi</name>
    <dbReference type="NCBI Taxonomy" id="2175229"/>
    <lineage>
        <taxon>Bacteria</taxon>
        <taxon>Pseudomonadati</taxon>
        <taxon>Pseudomonadota</taxon>
        <taxon>Betaproteobacteria</taxon>
        <taxon>Burkholderiales</taxon>
        <taxon>Alcaligenaceae</taxon>
        <taxon>Corticimicrobacter</taxon>
    </lineage>
</organism>
<keyword evidence="10" id="KW-0282">Flagellum</keyword>
<dbReference type="NCBIfam" id="TIGR01402">
    <property type="entry name" value="fliQ"/>
    <property type="match status" value="1"/>
</dbReference>
<dbReference type="GO" id="GO:0009425">
    <property type="term" value="C:bacterial-type flagellum basal body"/>
    <property type="evidence" value="ECO:0007669"/>
    <property type="project" value="UniProtKB-SubCell"/>
</dbReference>
<dbReference type="InterPro" id="IPR006305">
    <property type="entry name" value="FliQ"/>
</dbReference>
<comment type="similarity">
    <text evidence="2 9">Belongs to the FliQ/MopD/SpaQ family.</text>
</comment>
<evidence type="ECO:0000313" key="11">
    <source>
        <dbReference type="Proteomes" id="UP000245212"/>
    </source>
</evidence>
<comment type="function">
    <text evidence="9">Role in flagellar biosynthesis.</text>
</comment>
<keyword evidence="4 9" id="KW-1003">Cell membrane</keyword>
<evidence type="ECO:0000256" key="4">
    <source>
        <dbReference type="ARBA" id="ARBA00022475"/>
    </source>
</evidence>
<evidence type="ECO:0000256" key="2">
    <source>
        <dbReference type="ARBA" id="ARBA00006156"/>
    </source>
</evidence>
<name>A0A2V1JVM0_9BURK</name>
<dbReference type="Proteomes" id="UP000245212">
    <property type="component" value="Unassembled WGS sequence"/>
</dbReference>
<comment type="caution">
    <text evidence="10">The sequence shown here is derived from an EMBL/GenBank/DDBJ whole genome shotgun (WGS) entry which is preliminary data.</text>
</comment>
<sequence length="89" mass="9673">MTPESVMTLIYATLKLTLSIAGPLLLVTLIVGLLISIFQAATQINEMTLSFIPKLLAMCAALVLLGPWILNTLVDFMRQLISNIPTLAM</sequence>
<evidence type="ECO:0000256" key="9">
    <source>
        <dbReference type="RuleBase" id="RU364090"/>
    </source>
</evidence>
<gene>
    <name evidence="9 10" type="primary">fliQ</name>
    <name evidence="10" type="ORF">DD235_15275</name>
</gene>
<comment type="subcellular location">
    <subcellularLocation>
        <location evidence="1 9">Cell membrane</location>
        <topology evidence="1">Multi-pass membrane protein</topology>
    </subcellularLocation>
    <subcellularLocation>
        <location evidence="9">Bacterial flagellum basal body</location>
    </subcellularLocation>
</comment>
<keyword evidence="10" id="KW-0966">Cell projection</keyword>
<accession>A0A2V1JVM0</accession>
<evidence type="ECO:0000256" key="1">
    <source>
        <dbReference type="ARBA" id="ARBA00004651"/>
    </source>
</evidence>